<keyword evidence="5" id="KW-0812">Transmembrane</keyword>
<protein>
    <recommendedName>
        <fullName evidence="10">Phosphatidylinositol-glycan biosynthesis class X protein</fullName>
    </recommendedName>
</protein>
<evidence type="ECO:0000313" key="11">
    <source>
        <dbReference type="Proteomes" id="UP000694941"/>
    </source>
</evidence>
<evidence type="ECO:0000256" key="4">
    <source>
        <dbReference type="ARBA" id="ARBA00022502"/>
    </source>
</evidence>
<name>A0ABM1BXV8_LIMPO</name>
<sequence length="186" mass="21724">MFFLIFVFVVMEGGSYSLKSFVSAQEDAEVLLNQENSQCIHYSVYVRRKLELSGYHRNLVTELHWNSTDLHEDDVLSRTHFLLIETFPSSVYVDPYQLGFLQESGYPEVFVSSTVDVEKPARTSPELMVYEFIPLNKNTMKIQIPVHFRYQTPQDCETQGYFVNVTLHLPQAFIRWQKSGWGRVHC</sequence>
<comment type="pathway">
    <text evidence="2 10">Glycolipid biosynthesis; glycosylphosphatidylinositol-anchor biosynthesis.</text>
</comment>
<dbReference type="Pfam" id="PF08320">
    <property type="entry name" value="PIG-X"/>
    <property type="match status" value="1"/>
</dbReference>
<comment type="function">
    <text evidence="10">Stabilizing subunit of the glycosylphosphatidylinositol-mannosyltransferase I complex which catalyzes the transfer of the first mannose, via an alpha-1,4 bond from a dolichol-phosphate-mannose (Dol-P-Man) to the glucosaminyl acyl phosphatidylinositol (GlcN-(acyl)PI) intermediate to generate alpha-D-Man-(1-&gt;4)-alpha-D-GlcN-(1-&gt;6)-(1-radyl,2-acyl-sn-glycero-3-phospho)-2-acyl-inositol and participates in the sixth step of the glycosylphosphatidylinositol-anchor biosynthesis. Probably acts by stabilizing the mannosyltransferase PIGM.</text>
</comment>
<proteinExistence type="inferred from homology"/>
<dbReference type="Proteomes" id="UP000694941">
    <property type="component" value="Unplaced"/>
</dbReference>
<dbReference type="RefSeq" id="XP_013790757.1">
    <property type="nucleotide sequence ID" value="XM_013935303.2"/>
</dbReference>
<keyword evidence="9" id="KW-0325">Glycoprotein</keyword>
<evidence type="ECO:0000256" key="8">
    <source>
        <dbReference type="ARBA" id="ARBA00023136"/>
    </source>
</evidence>
<evidence type="ECO:0000256" key="9">
    <source>
        <dbReference type="ARBA" id="ARBA00023180"/>
    </source>
</evidence>
<dbReference type="GeneID" id="106474614"/>
<accession>A0ABM1BXV8</accession>
<keyword evidence="11" id="KW-1185">Reference proteome</keyword>
<dbReference type="InterPro" id="IPR013233">
    <property type="entry name" value="PIG-X/PBN1"/>
</dbReference>
<evidence type="ECO:0000256" key="1">
    <source>
        <dbReference type="ARBA" id="ARBA00004389"/>
    </source>
</evidence>
<reference evidence="12" key="1">
    <citation type="submission" date="2025-08" db="UniProtKB">
        <authorList>
            <consortium name="RefSeq"/>
        </authorList>
    </citation>
    <scope>IDENTIFICATION</scope>
    <source>
        <tissue evidence="12">Muscle</tissue>
    </source>
</reference>
<feature type="chain" id="PRO_5044996537" description="Phosphatidylinositol-glycan biosynthesis class X protein" evidence="10">
    <location>
        <begin position="18"/>
        <end position="186"/>
    </location>
</feature>
<comment type="similarity">
    <text evidence="3 10">Belongs to the PIGX family.</text>
</comment>
<evidence type="ECO:0000313" key="12">
    <source>
        <dbReference type="RefSeq" id="XP_013790757.1"/>
    </source>
</evidence>
<evidence type="ECO:0000256" key="5">
    <source>
        <dbReference type="ARBA" id="ARBA00022692"/>
    </source>
</evidence>
<organism evidence="11 12">
    <name type="scientific">Limulus polyphemus</name>
    <name type="common">Atlantic horseshoe crab</name>
    <dbReference type="NCBI Taxonomy" id="6850"/>
    <lineage>
        <taxon>Eukaryota</taxon>
        <taxon>Metazoa</taxon>
        <taxon>Ecdysozoa</taxon>
        <taxon>Arthropoda</taxon>
        <taxon>Chelicerata</taxon>
        <taxon>Merostomata</taxon>
        <taxon>Xiphosura</taxon>
        <taxon>Limulidae</taxon>
        <taxon>Limulus</taxon>
    </lineage>
</organism>
<feature type="signal peptide" evidence="10">
    <location>
        <begin position="1"/>
        <end position="17"/>
    </location>
</feature>
<comment type="subcellular location">
    <subcellularLocation>
        <location evidence="1 10">Endoplasmic reticulum membrane</location>
        <topology evidence="1 10">Single-pass membrane protein</topology>
    </subcellularLocation>
</comment>
<keyword evidence="4 10" id="KW-0337">GPI-anchor biosynthesis</keyword>
<evidence type="ECO:0000256" key="3">
    <source>
        <dbReference type="ARBA" id="ARBA00010345"/>
    </source>
</evidence>
<gene>
    <name evidence="12" type="primary">LOC106474614</name>
</gene>
<dbReference type="InterPro" id="IPR040039">
    <property type="entry name" value="PIGX"/>
</dbReference>
<evidence type="ECO:0000256" key="7">
    <source>
        <dbReference type="ARBA" id="ARBA00022989"/>
    </source>
</evidence>
<dbReference type="PANTHER" id="PTHR28650:SF1">
    <property type="entry name" value="PHOSPHATIDYLINOSITOL-GLYCAN BIOSYNTHESIS CLASS X PROTEIN"/>
    <property type="match status" value="1"/>
</dbReference>
<keyword evidence="8" id="KW-0472">Membrane</keyword>
<dbReference type="PANTHER" id="PTHR28650">
    <property type="entry name" value="PHOSPHATIDYLINOSITOL-GLYCAN BIOSYNTHESIS CLASS X PROTEIN"/>
    <property type="match status" value="1"/>
</dbReference>
<keyword evidence="7" id="KW-1133">Transmembrane helix</keyword>
<evidence type="ECO:0000256" key="6">
    <source>
        <dbReference type="ARBA" id="ARBA00022824"/>
    </source>
</evidence>
<keyword evidence="6 10" id="KW-0256">Endoplasmic reticulum</keyword>
<keyword evidence="10" id="KW-0732">Signal</keyword>
<evidence type="ECO:0000256" key="2">
    <source>
        <dbReference type="ARBA" id="ARBA00004687"/>
    </source>
</evidence>
<evidence type="ECO:0000256" key="10">
    <source>
        <dbReference type="RuleBase" id="RU366056"/>
    </source>
</evidence>